<dbReference type="PANTHER" id="PTHR23510:SF25">
    <property type="entry name" value="MFS DOMAIN-CONTAINING PROTEIN"/>
    <property type="match status" value="1"/>
</dbReference>
<dbReference type="SUPFAM" id="SSF103473">
    <property type="entry name" value="MFS general substrate transporter"/>
    <property type="match status" value="1"/>
</dbReference>
<accession>A0A8R1U246</accession>
<keyword evidence="3" id="KW-1133">Transmembrane helix</keyword>
<dbReference type="InterPro" id="IPR036259">
    <property type="entry name" value="MFS_trans_sf"/>
</dbReference>
<keyword evidence="6" id="KW-1185">Reference proteome</keyword>
<keyword evidence="4" id="KW-0472">Membrane</keyword>
<reference evidence="5" key="2">
    <citation type="submission" date="2022-06" db="UniProtKB">
        <authorList>
            <consortium name="EnsemblMetazoa"/>
        </authorList>
    </citation>
    <scope>IDENTIFICATION</scope>
    <source>
        <strain evidence="5">PS312</strain>
    </source>
</reference>
<dbReference type="GO" id="GO:0022857">
    <property type="term" value="F:transmembrane transporter activity"/>
    <property type="evidence" value="ECO:0000318"/>
    <property type="project" value="GO_Central"/>
</dbReference>
<sequence>MPPLEIEGFLSDERSVNPLKRNVTSADKRRVEAEVVTNWRSIYAVSAFYFLSSITMHAISANAYPYLGRLDKNRSEAWFGMCFGASKIGQAITLVIGSILTNRTQKYRLSFLFGRLLCIAGLIGYGVAGMFVVNNRKYLILGAFFLVGASEGTLVLIRGYGPRFSSISDRVRAMSFITAGGLGGILFGPLINLIFSFLGNEDLFHFVIDWNLFTLPCIVLIIINIIALLFPFFMDEPTVVHQPHIRSHSNIIDRFVHSMTSLFDHVDIPLLFVLLSVKVTSNGCIYAELTTIVQHLAAVSNLEKPVRVLAFSGGQIFAGLLSGAFAAIYSICMSSKRIFQPTLSLIYSLVIFSGFALISVPWPFANPVILYNNVTSPNGCEIDKFSWCETTSLMNFWVWFVFGCIFMGITMPISLISQDTLYSRILENSHRTDLFQGLYGLVDCITLTIVPWKIGGLYSSLGPFTLYSIVAVILLATCGLVAVFIPRFKRVIEQKDTRDARDIQWRYNNVPLEEISM</sequence>
<dbReference type="InterPro" id="IPR011701">
    <property type="entry name" value="MFS"/>
</dbReference>
<evidence type="ECO:0000313" key="6">
    <source>
        <dbReference type="Proteomes" id="UP000005239"/>
    </source>
</evidence>
<evidence type="ECO:0000256" key="2">
    <source>
        <dbReference type="ARBA" id="ARBA00022692"/>
    </source>
</evidence>
<evidence type="ECO:0000256" key="4">
    <source>
        <dbReference type="ARBA" id="ARBA00023136"/>
    </source>
</evidence>
<reference evidence="6" key="1">
    <citation type="journal article" date="2008" name="Nat. Genet.">
        <title>The Pristionchus pacificus genome provides a unique perspective on nematode lifestyle and parasitism.</title>
        <authorList>
            <person name="Dieterich C."/>
            <person name="Clifton S.W."/>
            <person name="Schuster L.N."/>
            <person name="Chinwalla A."/>
            <person name="Delehaunty K."/>
            <person name="Dinkelacker I."/>
            <person name="Fulton L."/>
            <person name="Fulton R."/>
            <person name="Godfrey J."/>
            <person name="Minx P."/>
            <person name="Mitreva M."/>
            <person name="Roeseler W."/>
            <person name="Tian H."/>
            <person name="Witte H."/>
            <person name="Yang S.P."/>
            <person name="Wilson R.K."/>
            <person name="Sommer R.J."/>
        </authorList>
    </citation>
    <scope>NUCLEOTIDE SEQUENCE [LARGE SCALE GENOMIC DNA]</scope>
    <source>
        <strain evidence="6">PS312</strain>
    </source>
</reference>
<dbReference type="Gene3D" id="1.20.1250.20">
    <property type="entry name" value="MFS general substrate transporter like domains"/>
    <property type="match status" value="1"/>
</dbReference>
<dbReference type="PANTHER" id="PTHR23510">
    <property type="entry name" value="INNER MEMBRANE TRANSPORT PROTEIN YAJR"/>
    <property type="match status" value="1"/>
</dbReference>
<evidence type="ECO:0000313" key="5">
    <source>
        <dbReference type="EnsemblMetazoa" id="PPA00857.1"/>
    </source>
</evidence>
<dbReference type="AlphaFoldDB" id="A0A2A6BCU7"/>
<keyword evidence="2" id="KW-0812">Transmembrane</keyword>
<name>A0A2A6BCU7_PRIPA</name>
<dbReference type="InterPro" id="IPR051068">
    <property type="entry name" value="MFS_Domain-Containing_Protein"/>
</dbReference>
<evidence type="ECO:0000256" key="3">
    <source>
        <dbReference type="ARBA" id="ARBA00022989"/>
    </source>
</evidence>
<evidence type="ECO:0000256" key="1">
    <source>
        <dbReference type="ARBA" id="ARBA00004141"/>
    </source>
</evidence>
<dbReference type="Proteomes" id="UP000005239">
    <property type="component" value="Unassembled WGS sequence"/>
</dbReference>
<dbReference type="OrthoDB" id="370281at2759"/>
<dbReference type="Pfam" id="PF07690">
    <property type="entry name" value="MFS_1"/>
    <property type="match status" value="1"/>
</dbReference>
<proteinExistence type="predicted"/>
<accession>A0A2A6BCU7</accession>
<organism evidence="5 6">
    <name type="scientific">Pristionchus pacificus</name>
    <name type="common">Parasitic nematode worm</name>
    <dbReference type="NCBI Taxonomy" id="54126"/>
    <lineage>
        <taxon>Eukaryota</taxon>
        <taxon>Metazoa</taxon>
        <taxon>Ecdysozoa</taxon>
        <taxon>Nematoda</taxon>
        <taxon>Chromadorea</taxon>
        <taxon>Rhabditida</taxon>
        <taxon>Rhabditina</taxon>
        <taxon>Diplogasteromorpha</taxon>
        <taxon>Diplogasteroidea</taxon>
        <taxon>Neodiplogasteridae</taxon>
        <taxon>Pristionchus</taxon>
    </lineage>
</organism>
<dbReference type="GO" id="GO:0005765">
    <property type="term" value="C:lysosomal membrane"/>
    <property type="evidence" value="ECO:0000318"/>
    <property type="project" value="GO_Central"/>
</dbReference>
<gene>
    <name evidence="5" type="primary">WBGene00090411</name>
</gene>
<comment type="subcellular location">
    <subcellularLocation>
        <location evidence="1">Membrane</location>
        <topology evidence="1">Multi-pass membrane protein</topology>
    </subcellularLocation>
</comment>
<dbReference type="EnsemblMetazoa" id="PPA00857.1">
    <property type="protein sequence ID" value="PPA00857.1"/>
    <property type="gene ID" value="WBGene00090411"/>
</dbReference>
<protein>
    <submittedName>
        <fullName evidence="5">Membrane transporter</fullName>
    </submittedName>
</protein>